<dbReference type="AlphaFoldDB" id="A0A443RTP2"/>
<dbReference type="GO" id="GO:0003810">
    <property type="term" value="F:protein-glutamine gamma-glutamyltransferase activity"/>
    <property type="evidence" value="ECO:0007669"/>
    <property type="project" value="InterPro"/>
</dbReference>
<dbReference type="EMBL" id="NCKV01037937">
    <property type="protein sequence ID" value="RWS18558.1"/>
    <property type="molecule type" value="Genomic_DNA"/>
</dbReference>
<accession>A0A443RTP2</accession>
<dbReference type="InterPro" id="IPR050779">
    <property type="entry name" value="Transglutaminase"/>
</dbReference>
<gene>
    <name evidence="2" type="ORF">B4U80_14596</name>
</gene>
<keyword evidence="3" id="KW-1185">Reference proteome</keyword>
<dbReference type="Pfam" id="PF00927">
    <property type="entry name" value="Transglut_C"/>
    <property type="match status" value="1"/>
</dbReference>
<name>A0A443RTP2_9ACAR</name>
<reference evidence="2 3" key="1">
    <citation type="journal article" date="2018" name="Gigascience">
        <title>Genomes of trombidid mites reveal novel predicted allergens and laterally-transferred genes associated with secondary metabolism.</title>
        <authorList>
            <person name="Dong X."/>
            <person name="Chaisiri K."/>
            <person name="Xia D."/>
            <person name="Armstrong S.D."/>
            <person name="Fang Y."/>
            <person name="Donnelly M.J."/>
            <person name="Kadowaki T."/>
            <person name="McGarry J.W."/>
            <person name="Darby A.C."/>
            <person name="Makepeace B.L."/>
        </authorList>
    </citation>
    <scope>NUCLEOTIDE SEQUENCE [LARGE SCALE GENOMIC DNA]</scope>
    <source>
        <strain evidence="2">UoL-UT</strain>
    </source>
</reference>
<dbReference type="Gene3D" id="2.60.40.10">
    <property type="entry name" value="Immunoglobulins"/>
    <property type="match status" value="1"/>
</dbReference>
<proteinExistence type="predicted"/>
<dbReference type="SUPFAM" id="SSF49309">
    <property type="entry name" value="Transglutaminase, two C-terminal domains"/>
    <property type="match status" value="1"/>
</dbReference>
<evidence type="ECO:0000259" key="1">
    <source>
        <dbReference type="Pfam" id="PF00927"/>
    </source>
</evidence>
<dbReference type="VEuPathDB" id="VectorBase:LDEU013482"/>
<sequence>GKAVFTIQSKDYIKLLTSMRTIVIEAVVLLEKQIYNVMQHISLKTSELEILVPKAVDYNSKFNLTVKFKNPLNQTLRNLRITVEGNGIKRKVVKLSDLTAYETENVTIQLKSKYYGLETIVITLYSDILKEIVGHVQLQVKGRKRH</sequence>
<comment type="caution">
    <text evidence="2">The sequence shown here is derived from an EMBL/GenBank/DDBJ whole genome shotgun (WGS) entry which is preliminary data.</text>
</comment>
<organism evidence="2 3">
    <name type="scientific">Leptotrombidium deliense</name>
    <dbReference type="NCBI Taxonomy" id="299467"/>
    <lineage>
        <taxon>Eukaryota</taxon>
        <taxon>Metazoa</taxon>
        <taxon>Ecdysozoa</taxon>
        <taxon>Arthropoda</taxon>
        <taxon>Chelicerata</taxon>
        <taxon>Arachnida</taxon>
        <taxon>Acari</taxon>
        <taxon>Acariformes</taxon>
        <taxon>Trombidiformes</taxon>
        <taxon>Prostigmata</taxon>
        <taxon>Anystina</taxon>
        <taxon>Parasitengona</taxon>
        <taxon>Trombiculoidea</taxon>
        <taxon>Trombiculidae</taxon>
        <taxon>Leptotrombidium</taxon>
    </lineage>
</organism>
<dbReference type="InterPro" id="IPR008958">
    <property type="entry name" value="Transglutaminase_C"/>
</dbReference>
<feature type="non-terminal residue" evidence="2">
    <location>
        <position position="146"/>
    </location>
</feature>
<evidence type="ECO:0000313" key="2">
    <source>
        <dbReference type="EMBL" id="RWS18558.1"/>
    </source>
</evidence>
<dbReference type="InterPro" id="IPR036238">
    <property type="entry name" value="Transglutaminase_C_sf"/>
</dbReference>
<evidence type="ECO:0000313" key="3">
    <source>
        <dbReference type="Proteomes" id="UP000288716"/>
    </source>
</evidence>
<keyword evidence="2" id="KW-0808">Transferase</keyword>
<dbReference type="Proteomes" id="UP000288716">
    <property type="component" value="Unassembled WGS sequence"/>
</dbReference>
<feature type="domain" description="Transglutaminase C-terminal" evidence="1">
    <location>
        <begin position="47"/>
        <end position="140"/>
    </location>
</feature>
<protein>
    <submittedName>
        <fullName evidence="2">Protein-glutamine gamma-glutamyltransferase E-like isoform X1</fullName>
    </submittedName>
</protein>
<dbReference type="PANTHER" id="PTHR11590:SF40">
    <property type="entry name" value="HEMOCYTE PROTEIN-GLUTAMINE GAMMA-GLUTAMYLTRANSFERASE-LIKE PROTEIN"/>
    <property type="match status" value="1"/>
</dbReference>
<dbReference type="InterPro" id="IPR013783">
    <property type="entry name" value="Ig-like_fold"/>
</dbReference>
<feature type="non-terminal residue" evidence="2">
    <location>
        <position position="1"/>
    </location>
</feature>
<dbReference type="PANTHER" id="PTHR11590">
    <property type="entry name" value="PROTEIN-GLUTAMINE GAMMA-GLUTAMYLTRANSFERASE"/>
    <property type="match status" value="1"/>
</dbReference>